<gene>
    <name evidence="2" type="primary">Contig10800.g11548</name>
    <name evidence="2" type="ORF">STYLEM_13050</name>
</gene>
<keyword evidence="1" id="KW-0732">Signal</keyword>
<reference evidence="2 3" key="1">
    <citation type="submission" date="2014-06" db="EMBL/GenBank/DDBJ databases">
        <authorList>
            <person name="Swart Estienne"/>
        </authorList>
    </citation>
    <scope>NUCLEOTIDE SEQUENCE [LARGE SCALE GENOMIC DNA]</scope>
    <source>
        <strain evidence="2 3">130c</strain>
    </source>
</reference>
<evidence type="ECO:0000256" key="1">
    <source>
        <dbReference type="SAM" id="SignalP"/>
    </source>
</evidence>
<dbReference type="InParanoid" id="A0A078ANS0"/>
<evidence type="ECO:0000313" key="3">
    <source>
        <dbReference type="Proteomes" id="UP000039865"/>
    </source>
</evidence>
<proteinExistence type="predicted"/>
<dbReference type="EMBL" id="CCKQ01012378">
    <property type="protein sequence ID" value="CDW83995.1"/>
    <property type="molecule type" value="Genomic_DNA"/>
</dbReference>
<accession>A0A078ANS0</accession>
<keyword evidence="3" id="KW-1185">Reference proteome</keyword>
<sequence length="448" mass="50417">MRLSIVKVQFAALLAISLFTNRAFAQSFASSCPNIQCVQYDDKMEPDNLCLAHSGDIPTTSIKLRNCNDLPNSVCNLIEYDKFAWPNVTQQFKTNTSMTDPRQSPLFGKQLEVKCTDKNDLLETQLQNGRSCLEDIQCLSKKCDWDAGICVGRKINQTCKDHSQCNAGLACMAARTWPFTTTCQAQLAENVTNCTSDFDCANNMGCIIVVDNRTQVNRCVKYYSLNGSTLFTWDQEQYNLQSNLTTFLNLTKEAILYHGKFCKSGFANRFSLNRAQCVDIDNVRLSNDVNTVVASPYQCRADGSVICIYQTGNLKRFSLQCECGFDSTTGYCPLPDQTFMSNLANYSRSLYDGNQCHTLDRHNIIAQKECGIGQFVTQINTSVKFQQASDYQFQLKYWTFTRTVESYSCMNNIFPTSQLSIMAFAKSLVIIRNLVITLSVLSASILFL</sequence>
<dbReference type="AlphaFoldDB" id="A0A078ANS0"/>
<name>A0A078ANS0_STYLE</name>
<protein>
    <recommendedName>
        <fullName evidence="4">Dickkopf N-terminal cysteine-rich domain-containing protein</fullName>
    </recommendedName>
</protein>
<organism evidence="2 3">
    <name type="scientific">Stylonychia lemnae</name>
    <name type="common">Ciliate</name>
    <dbReference type="NCBI Taxonomy" id="5949"/>
    <lineage>
        <taxon>Eukaryota</taxon>
        <taxon>Sar</taxon>
        <taxon>Alveolata</taxon>
        <taxon>Ciliophora</taxon>
        <taxon>Intramacronucleata</taxon>
        <taxon>Spirotrichea</taxon>
        <taxon>Stichotrichia</taxon>
        <taxon>Sporadotrichida</taxon>
        <taxon>Oxytrichidae</taxon>
        <taxon>Stylonychinae</taxon>
        <taxon>Stylonychia</taxon>
    </lineage>
</organism>
<dbReference type="OrthoDB" id="10472331at2759"/>
<evidence type="ECO:0008006" key="4">
    <source>
        <dbReference type="Google" id="ProtNLM"/>
    </source>
</evidence>
<feature type="signal peptide" evidence="1">
    <location>
        <begin position="1"/>
        <end position="25"/>
    </location>
</feature>
<dbReference type="Proteomes" id="UP000039865">
    <property type="component" value="Unassembled WGS sequence"/>
</dbReference>
<evidence type="ECO:0000313" key="2">
    <source>
        <dbReference type="EMBL" id="CDW83995.1"/>
    </source>
</evidence>
<feature type="chain" id="PRO_5001729626" description="Dickkopf N-terminal cysteine-rich domain-containing protein" evidence="1">
    <location>
        <begin position="26"/>
        <end position="448"/>
    </location>
</feature>